<organism evidence="9">
    <name type="scientific">Vibrio sp. HB236076</name>
    <dbReference type="NCBI Taxonomy" id="3232307"/>
    <lineage>
        <taxon>Bacteria</taxon>
        <taxon>Pseudomonadati</taxon>
        <taxon>Pseudomonadota</taxon>
        <taxon>Gammaproteobacteria</taxon>
        <taxon>Vibrionales</taxon>
        <taxon>Vibrionaceae</taxon>
        <taxon>Vibrio</taxon>
    </lineage>
</organism>
<proteinExistence type="predicted"/>
<keyword evidence="2 6" id="KW-0349">Heme</keyword>
<dbReference type="AlphaFoldDB" id="A0AB39HIA0"/>
<evidence type="ECO:0000256" key="4">
    <source>
        <dbReference type="ARBA" id="ARBA00022982"/>
    </source>
</evidence>
<evidence type="ECO:0000256" key="2">
    <source>
        <dbReference type="ARBA" id="ARBA00022617"/>
    </source>
</evidence>
<dbReference type="EMBL" id="CP162601">
    <property type="protein sequence ID" value="XDK25890.1"/>
    <property type="molecule type" value="Genomic_DNA"/>
</dbReference>
<keyword evidence="1" id="KW-0813">Transport</keyword>
<reference evidence="9" key="1">
    <citation type="submission" date="2024-07" db="EMBL/GenBank/DDBJ databases">
        <title>Genome Analysis of a Potential Novel Vibrio Species Secreting pH- and Thermo-stable Alginate Lyase and its Application in Producing Alginate Oligosaccharides.</title>
        <authorList>
            <person name="Huang H."/>
            <person name="Bao K."/>
        </authorList>
    </citation>
    <scope>NUCLEOTIDE SEQUENCE</scope>
    <source>
        <strain evidence="9">HB236076</strain>
    </source>
</reference>
<dbReference type="Pfam" id="PF00034">
    <property type="entry name" value="Cytochrom_C"/>
    <property type="match status" value="1"/>
</dbReference>
<keyword evidence="4" id="KW-0249">Electron transport</keyword>
<dbReference type="SUPFAM" id="SSF46626">
    <property type="entry name" value="Cytochrome c"/>
    <property type="match status" value="1"/>
</dbReference>
<keyword evidence="7" id="KW-0732">Signal</keyword>
<name>A0AB39HIA0_9VIBR</name>
<dbReference type="GO" id="GO:0046872">
    <property type="term" value="F:metal ion binding"/>
    <property type="evidence" value="ECO:0007669"/>
    <property type="project" value="UniProtKB-KW"/>
</dbReference>
<dbReference type="RefSeq" id="WP_306101450.1">
    <property type="nucleotide sequence ID" value="NZ_CP162601.1"/>
</dbReference>
<evidence type="ECO:0000256" key="7">
    <source>
        <dbReference type="SAM" id="SignalP"/>
    </source>
</evidence>
<evidence type="ECO:0000256" key="6">
    <source>
        <dbReference type="PROSITE-ProRule" id="PRU00433"/>
    </source>
</evidence>
<evidence type="ECO:0000256" key="5">
    <source>
        <dbReference type="ARBA" id="ARBA00023004"/>
    </source>
</evidence>
<sequence length="106" mass="11344">MKKEALFLLLVCCGVTNAMAQGDARVGQRLSQQCAACHGAQGIPSMAGIPTIAGQTKEELFNALVAYQNGTSQGSKAFIMKSQVSRFSLQQLDDLATYYSQLPAKK</sequence>
<dbReference type="KEGG" id="vih:AB0763_04410"/>
<dbReference type="InterPro" id="IPR036909">
    <property type="entry name" value="Cyt_c-like_dom_sf"/>
</dbReference>
<feature type="chain" id="PRO_5044192560" evidence="7">
    <location>
        <begin position="21"/>
        <end position="106"/>
    </location>
</feature>
<gene>
    <name evidence="9" type="ORF">AB0763_04410</name>
</gene>
<dbReference type="PANTHER" id="PTHR33751">
    <property type="entry name" value="CBB3-TYPE CYTOCHROME C OXIDASE SUBUNIT FIXP"/>
    <property type="match status" value="1"/>
</dbReference>
<dbReference type="Gene3D" id="1.10.760.10">
    <property type="entry name" value="Cytochrome c-like domain"/>
    <property type="match status" value="1"/>
</dbReference>
<protein>
    <submittedName>
        <fullName evidence="9">Cytochrome c</fullName>
    </submittedName>
</protein>
<evidence type="ECO:0000256" key="1">
    <source>
        <dbReference type="ARBA" id="ARBA00022448"/>
    </source>
</evidence>
<dbReference type="InterPro" id="IPR050597">
    <property type="entry name" value="Cytochrome_c_Oxidase_Subunit"/>
</dbReference>
<keyword evidence="3 6" id="KW-0479">Metal-binding</keyword>
<dbReference type="InterPro" id="IPR009056">
    <property type="entry name" value="Cyt_c-like_dom"/>
</dbReference>
<dbReference type="GO" id="GO:0009055">
    <property type="term" value="F:electron transfer activity"/>
    <property type="evidence" value="ECO:0007669"/>
    <property type="project" value="InterPro"/>
</dbReference>
<dbReference type="GO" id="GO:0020037">
    <property type="term" value="F:heme binding"/>
    <property type="evidence" value="ECO:0007669"/>
    <property type="project" value="InterPro"/>
</dbReference>
<evidence type="ECO:0000256" key="3">
    <source>
        <dbReference type="ARBA" id="ARBA00022723"/>
    </source>
</evidence>
<feature type="signal peptide" evidence="7">
    <location>
        <begin position="1"/>
        <end position="20"/>
    </location>
</feature>
<dbReference type="PROSITE" id="PS51007">
    <property type="entry name" value="CYTC"/>
    <property type="match status" value="1"/>
</dbReference>
<feature type="domain" description="Cytochrome c" evidence="8">
    <location>
        <begin position="22"/>
        <end position="103"/>
    </location>
</feature>
<accession>A0AB39HIA0</accession>
<keyword evidence="5 6" id="KW-0408">Iron</keyword>
<evidence type="ECO:0000259" key="8">
    <source>
        <dbReference type="PROSITE" id="PS51007"/>
    </source>
</evidence>
<evidence type="ECO:0000313" key="9">
    <source>
        <dbReference type="EMBL" id="XDK25890.1"/>
    </source>
</evidence>
<dbReference type="PANTHER" id="PTHR33751:SF9">
    <property type="entry name" value="CYTOCHROME C4"/>
    <property type="match status" value="1"/>
</dbReference>